<sequence length="262" mass="29911">MRVVSYGGGVQSTALLVLAAQREIPYRTFLFANTGDDSEDPRTLNYVRHIAANYAATRGIDLHILDRRKRYGELETLWGRMMRRDSRALPIPVRMSNGKPGKRSCTKDFKVQPIGKWLKFHGASADNPADVGIGISLDEIGRATNRHSEPYERIHYPLLELGLRRTDCIEIIRKAGLLVPNKSACFFCPFKSRNSWAKMHRDRPELFRKACHLEDILNIRRRHDHKDPVFLTSTGRPLREAVTRAQDELPIDVGCDSGWCMT</sequence>
<keyword evidence="2" id="KW-1185">Reference proteome</keyword>
<dbReference type="InterPro" id="IPR014729">
    <property type="entry name" value="Rossmann-like_a/b/a_fold"/>
</dbReference>
<comment type="caution">
    <text evidence="1">The sequence shown here is derived from an EMBL/GenBank/DDBJ whole genome shotgun (WGS) entry which is preliminary data.</text>
</comment>
<accession>A0ABV9BE32</accession>
<dbReference type="Gene3D" id="3.40.50.620">
    <property type="entry name" value="HUPs"/>
    <property type="match status" value="1"/>
</dbReference>
<dbReference type="SUPFAM" id="SSF52402">
    <property type="entry name" value="Adenine nucleotide alpha hydrolases-like"/>
    <property type="match status" value="1"/>
</dbReference>
<proteinExistence type="predicted"/>
<protein>
    <submittedName>
        <fullName evidence="1">Phosphoadenosine phosphosulfate reductase</fullName>
    </submittedName>
</protein>
<organism evidence="1 2">
    <name type="scientific">Streptomyces ehimensis</name>
    <dbReference type="NCBI Taxonomy" id="68195"/>
    <lineage>
        <taxon>Bacteria</taxon>
        <taxon>Bacillati</taxon>
        <taxon>Actinomycetota</taxon>
        <taxon>Actinomycetes</taxon>
        <taxon>Kitasatosporales</taxon>
        <taxon>Streptomycetaceae</taxon>
        <taxon>Streptomyces</taxon>
    </lineage>
</organism>
<dbReference type="Proteomes" id="UP001595990">
    <property type="component" value="Unassembled WGS sequence"/>
</dbReference>
<gene>
    <name evidence="1" type="ORF">ACFPEN_04980</name>
</gene>
<evidence type="ECO:0000313" key="2">
    <source>
        <dbReference type="Proteomes" id="UP001595990"/>
    </source>
</evidence>
<name>A0ABV9BE32_9ACTN</name>
<reference evidence="2" key="1">
    <citation type="journal article" date="2019" name="Int. J. Syst. Evol. Microbiol.">
        <title>The Global Catalogue of Microorganisms (GCM) 10K type strain sequencing project: providing services to taxonomists for standard genome sequencing and annotation.</title>
        <authorList>
            <consortium name="The Broad Institute Genomics Platform"/>
            <consortium name="The Broad Institute Genome Sequencing Center for Infectious Disease"/>
            <person name="Wu L."/>
            <person name="Ma J."/>
        </authorList>
    </citation>
    <scope>NUCLEOTIDE SEQUENCE [LARGE SCALE GENOMIC DNA]</scope>
    <source>
        <strain evidence="2">CECT 8064</strain>
    </source>
</reference>
<dbReference type="RefSeq" id="WP_417922363.1">
    <property type="nucleotide sequence ID" value="NZ_JBHSFS010000002.1"/>
</dbReference>
<evidence type="ECO:0000313" key="1">
    <source>
        <dbReference type="EMBL" id="MFC4512287.1"/>
    </source>
</evidence>
<dbReference type="EMBL" id="JBHSFS010000002">
    <property type="protein sequence ID" value="MFC4512287.1"/>
    <property type="molecule type" value="Genomic_DNA"/>
</dbReference>